<dbReference type="EMBL" id="JAFFZP010000001">
    <property type="protein sequence ID" value="MBN0985802.1"/>
    <property type="molecule type" value="Genomic_DNA"/>
</dbReference>
<comment type="caution">
    <text evidence="1">The sequence shown here is derived from an EMBL/GenBank/DDBJ whole genome shotgun (WGS) entry which is preliminary data.</text>
</comment>
<evidence type="ECO:0000313" key="2">
    <source>
        <dbReference type="Proteomes" id="UP000760472"/>
    </source>
</evidence>
<protein>
    <submittedName>
        <fullName evidence="1">Uncharacterized protein</fullName>
    </submittedName>
</protein>
<gene>
    <name evidence="1" type="ORF">JW498_00300</name>
</gene>
<dbReference type="Proteomes" id="UP000760472">
    <property type="component" value="Unassembled WGS sequence"/>
</dbReference>
<sequence>MHPACHFADIVTRVEPGTIPELIIPAGVSTMMAPIIYSIPLHRSET</sequence>
<organism evidence="1 2">
    <name type="scientific">Amphritea pacifica</name>
    <dbReference type="NCBI Taxonomy" id="2811233"/>
    <lineage>
        <taxon>Bacteria</taxon>
        <taxon>Pseudomonadati</taxon>
        <taxon>Pseudomonadota</taxon>
        <taxon>Gammaproteobacteria</taxon>
        <taxon>Oceanospirillales</taxon>
        <taxon>Oceanospirillaceae</taxon>
        <taxon>Amphritea</taxon>
    </lineage>
</organism>
<proteinExistence type="predicted"/>
<dbReference type="RefSeq" id="WP_205209455.1">
    <property type="nucleotide sequence ID" value="NZ_JAFFZO010000006.1"/>
</dbReference>
<name>A0ABS2W260_9GAMM</name>
<evidence type="ECO:0000313" key="1">
    <source>
        <dbReference type="EMBL" id="MBN0985802.1"/>
    </source>
</evidence>
<accession>A0ABS2W260</accession>
<keyword evidence="2" id="KW-1185">Reference proteome</keyword>
<reference evidence="1 2" key="1">
    <citation type="submission" date="2021-02" db="EMBL/GenBank/DDBJ databases">
        <title>A novel species of genus Amphritea isolated from a fishpond in China.</title>
        <authorList>
            <person name="Lu H."/>
        </authorList>
    </citation>
    <scope>NUCLEOTIDE SEQUENCE [LARGE SCALE GENOMIC DNA]</scope>
    <source>
        <strain evidence="1 2">RP18W</strain>
    </source>
</reference>